<organism evidence="2 3">
    <name type="scientific">Tsuneonella suprasediminis</name>
    <dbReference type="NCBI Taxonomy" id="2306996"/>
    <lineage>
        <taxon>Bacteria</taxon>
        <taxon>Pseudomonadati</taxon>
        <taxon>Pseudomonadota</taxon>
        <taxon>Alphaproteobacteria</taxon>
        <taxon>Sphingomonadales</taxon>
        <taxon>Erythrobacteraceae</taxon>
        <taxon>Tsuneonella</taxon>
    </lineage>
</organism>
<sequence length="249" mass="27326">MERRRAARPVERAGSGGHWGITMVATAPHLFAAFFAAAGNFIYNYQTLITGAAAIGAAWYAGAPVWRQLKDSNLQTRIMHRETLAIRLREAEERAARVAKSIDEPLWTAQRVTSDPVGEPIEIGEHDAHGVEQMIQGALDWYLVTLEGTEDAPVEAAKTALKAALKDLTDTLSDVHWPAWNDQHGEDYSMTDDQWAEVLQRADEGAKQASAKVSAAWKANRTLKDAQQGTIDGLRKQIAALDQSIARNA</sequence>
<feature type="transmembrane region" description="Helical" evidence="1">
    <location>
        <begin position="21"/>
        <end position="42"/>
    </location>
</feature>
<dbReference type="AlphaFoldDB" id="A0A419R323"/>
<keyword evidence="1" id="KW-0812">Transmembrane</keyword>
<protein>
    <submittedName>
        <fullName evidence="2">Uncharacterized protein</fullName>
    </submittedName>
</protein>
<dbReference type="EMBL" id="RAHJ01000018">
    <property type="protein sequence ID" value="RJX68145.1"/>
    <property type="molecule type" value="Genomic_DNA"/>
</dbReference>
<comment type="caution">
    <text evidence="2">The sequence shown here is derived from an EMBL/GenBank/DDBJ whole genome shotgun (WGS) entry which is preliminary data.</text>
</comment>
<gene>
    <name evidence="2" type="ORF">D6858_09540</name>
</gene>
<keyword evidence="1" id="KW-0472">Membrane</keyword>
<keyword evidence="3" id="KW-1185">Reference proteome</keyword>
<evidence type="ECO:0000313" key="2">
    <source>
        <dbReference type="EMBL" id="RJX68145.1"/>
    </source>
</evidence>
<proteinExistence type="predicted"/>
<accession>A0A419R323</accession>
<feature type="transmembrane region" description="Helical" evidence="1">
    <location>
        <begin position="48"/>
        <end position="66"/>
    </location>
</feature>
<evidence type="ECO:0000256" key="1">
    <source>
        <dbReference type="SAM" id="Phobius"/>
    </source>
</evidence>
<name>A0A419R323_9SPHN</name>
<reference evidence="2 3" key="1">
    <citation type="submission" date="2018-09" db="EMBL/GenBank/DDBJ databases">
        <title>Altererythrobacter sp.Ery1 and Ery12, the genome sequencing of novel strains in genus Alterythrobacter.</title>
        <authorList>
            <person name="Cheng H."/>
            <person name="Wu Y.-H."/>
            <person name="Fang C."/>
            <person name="Xu X.-W."/>
        </authorList>
    </citation>
    <scope>NUCLEOTIDE SEQUENCE [LARGE SCALE GENOMIC DNA]</scope>
    <source>
        <strain evidence="2 3">Ery12</strain>
    </source>
</reference>
<dbReference type="Proteomes" id="UP000284322">
    <property type="component" value="Unassembled WGS sequence"/>
</dbReference>
<keyword evidence="1" id="KW-1133">Transmembrane helix</keyword>
<evidence type="ECO:0000313" key="3">
    <source>
        <dbReference type="Proteomes" id="UP000284322"/>
    </source>
</evidence>